<dbReference type="Gene3D" id="3.40.50.1000">
    <property type="entry name" value="HAD superfamily/HAD-like"/>
    <property type="match status" value="1"/>
</dbReference>
<feature type="compositionally biased region" description="Basic and acidic residues" evidence="1">
    <location>
        <begin position="129"/>
        <end position="143"/>
    </location>
</feature>
<feature type="compositionally biased region" description="Polar residues" evidence="1">
    <location>
        <begin position="106"/>
        <end position="116"/>
    </location>
</feature>
<protein>
    <submittedName>
        <fullName evidence="2">Haloacid dehalogenase-like hydrolase domain-containing protein 2</fullName>
    </submittedName>
</protein>
<organism evidence="2 3">
    <name type="scientific">Mycena sanguinolenta</name>
    <dbReference type="NCBI Taxonomy" id="230812"/>
    <lineage>
        <taxon>Eukaryota</taxon>
        <taxon>Fungi</taxon>
        <taxon>Dikarya</taxon>
        <taxon>Basidiomycota</taxon>
        <taxon>Agaricomycotina</taxon>
        <taxon>Agaricomycetes</taxon>
        <taxon>Agaricomycetidae</taxon>
        <taxon>Agaricales</taxon>
        <taxon>Marasmiineae</taxon>
        <taxon>Mycenaceae</taxon>
        <taxon>Mycena</taxon>
    </lineage>
</organism>
<dbReference type="InterPro" id="IPR036412">
    <property type="entry name" value="HAD-like_sf"/>
</dbReference>
<reference evidence="2" key="1">
    <citation type="submission" date="2020-05" db="EMBL/GenBank/DDBJ databases">
        <title>Mycena genomes resolve the evolution of fungal bioluminescence.</title>
        <authorList>
            <person name="Tsai I.J."/>
        </authorList>
    </citation>
    <scope>NUCLEOTIDE SEQUENCE</scope>
    <source>
        <strain evidence="2">160909Yilan</strain>
    </source>
</reference>
<sequence length="313" mass="33599">MQISRPPASRPALRALLIDISGILHVGSAVTSNAVEAFRRLQESGVPFRLCSNTSKESTRDVAVRLRKLGFDLRESSHAGDEGPREVWTSIGAVRRVMQDMDIHSPRSTQSRSCLLSDSARTELQLVPPEKEKDNEDEDQRPFDHDAVIVGLCPATSTTRISTPPSASLLESTLRGLPVSPSSSPRTPTRVLEAPTGGLALGPGPFPLRAFFEAVIADVDAHGCVAAPRNPDVPAPPNSRVAIIGDDVEADLGGGTVELGLWRVLARTGKYRPGDETRTSSPPDEVVDSFAAFVDSFLSGSDMTEKSLDMDPR</sequence>
<evidence type="ECO:0000256" key="1">
    <source>
        <dbReference type="SAM" id="MobiDB-lite"/>
    </source>
</evidence>
<dbReference type="EMBL" id="JACAZH010000013">
    <property type="protein sequence ID" value="KAF7351485.1"/>
    <property type="molecule type" value="Genomic_DNA"/>
</dbReference>
<dbReference type="PANTHER" id="PTHR19288:SF46">
    <property type="entry name" value="HALOACID DEHALOGENASE-LIKE HYDROLASE DOMAIN-CONTAINING PROTEIN 2"/>
    <property type="match status" value="1"/>
</dbReference>
<evidence type="ECO:0000313" key="2">
    <source>
        <dbReference type="EMBL" id="KAF7351485.1"/>
    </source>
</evidence>
<gene>
    <name evidence="2" type="ORF">MSAN_01580800</name>
</gene>
<name>A0A8H6Y4E8_9AGAR</name>
<dbReference type="GO" id="GO:0005737">
    <property type="term" value="C:cytoplasm"/>
    <property type="evidence" value="ECO:0007669"/>
    <property type="project" value="TreeGrafter"/>
</dbReference>
<dbReference type="InterPro" id="IPR006357">
    <property type="entry name" value="HAD-SF_hydro_IIA"/>
</dbReference>
<proteinExistence type="predicted"/>
<dbReference type="SUPFAM" id="SSF56784">
    <property type="entry name" value="HAD-like"/>
    <property type="match status" value="1"/>
</dbReference>
<dbReference type="InterPro" id="IPR023214">
    <property type="entry name" value="HAD_sf"/>
</dbReference>
<accession>A0A8H6Y4E8</accession>
<dbReference type="PANTHER" id="PTHR19288">
    <property type="entry name" value="4-NITROPHENYLPHOSPHATASE-RELATED"/>
    <property type="match status" value="1"/>
</dbReference>
<comment type="caution">
    <text evidence="2">The sequence shown here is derived from an EMBL/GenBank/DDBJ whole genome shotgun (WGS) entry which is preliminary data.</text>
</comment>
<keyword evidence="2" id="KW-0378">Hydrolase</keyword>
<dbReference type="Proteomes" id="UP000623467">
    <property type="component" value="Unassembled WGS sequence"/>
</dbReference>
<feature type="region of interest" description="Disordered" evidence="1">
    <location>
        <begin position="102"/>
        <end position="143"/>
    </location>
</feature>
<dbReference type="Pfam" id="PF13242">
    <property type="entry name" value="Hydrolase_like"/>
    <property type="match status" value="1"/>
</dbReference>
<dbReference type="OrthoDB" id="426235at2759"/>
<dbReference type="Pfam" id="PF13344">
    <property type="entry name" value="Hydrolase_6"/>
    <property type="match status" value="1"/>
</dbReference>
<keyword evidence="3" id="KW-1185">Reference proteome</keyword>
<evidence type="ECO:0000313" key="3">
    <source>
        <dbReference type="Proteomes" id="UP000623467"/>
    </source>
</evidence>
<dbReference type="GO" id="GO:0016791">
    <property type="term" value="F:phosphatase activity"/>
    <property type="evidence" value="ECO:0007669"/>
    <property type="project" value="TreeGrafter"/>
</dbReference>
<dbReference type="AlphaFoldDB" id="A0A8H6Y4E8"/>